<accession>B4S9M2</accession>
<feature type="compositionally biased region" description="Basic residues" evidence="1">
    <location>
        <begin position="87"/>
        <end position="103"/>
    </location>
</feature>
<name>B4S9M2_PROA2</name>
<geneLocation type="plasmid" evidence="2 3">
    <name>pPAES01</name>
</geneLocation>
<evidence type="ECO:0000313" key="3">
    <source>
        <dbReference type="Proteomes" id="UP000002725"/>
    </source>
</evidence>
<keyword evidence="2" id="KW-0614">Plasmid</keyword>
<evidence type="ECO:0000313" key="2">
    <source>
        <dbReference type="EMBL" id="ACF47349.1"/>
    </source>
</evidence>
<keyword evidence="3" id="KW-1185">Reference proteome</keyword>
<dbReference type="Proteomes" id="UP000002725">
    <property type="component" value="Plasmid pPAES01"/>
</dbReference>
<reference evidence="2" key="1">
    <citation type="submission" date="2008-06" db="EMBL/GenBank/DDBJ databases">
        <title>Complete sequence of plasmid of Prosthecochloris aestuarii DSM 271.</title>
        <authorList>
            <consortium name="US DOE Joint Genome Institute"/>
            <person name="Lucas S."/>
            <person name="Copeland A."/>
            <person name="Lapidus A."/>
            <person name="Glavina del Rio T."/>
            <person name="Dalin E."/>
            <person name="Tice H."/>
            <person name="Bruce D."/>
            <person name="Goodwin L."/>
            <person name="Pitluck S."/>
            <person name="Schmutz J."/>
            <person name="Larimer F."/>
            <person name="Land M."/>
            <person name="Hauser L."/>
            <person name="Kyrpides N."/>
            <person name="Anderson I."/>
            <person name="Liu Z."/>
            <person name="Li T."/>
            <person name="Zhao F."/>
            <person name="Overmann J."/>
            <person name="Bryant D.A."/>
            <person name="Richardson P."/>
        </authorList>
    </citation>
    <scope>NUCLEOTIDE SEQUENCE [LARGE SCALE GENOMIC DNA]</scope>
    <source>
        <strain evidence="2">DSM 271</strain>
        <plasmid evidence="2">pPAES01</plasmid>
    </source>
</reference>
<protein>
    <submittedName>
        <fullName evidence="2">Uncharacterized protein</fullName>
    </submittedName>
</protein>
<organism evidence="2 3">
    <name type="scientific">Prosthecochloris aestuarii (strain DSM 271 / SK 413)</name>
    <dbReference type="NCBI Taxonomy" id="290512"/>
    <lineage>
        <taxon>Bacteria</taxon>
        <taxon>Pseudomonadati</taxon>
        <taxon>Chlorobiota</taxon>
        <taxon>Chlorobiia</taxon>
        <taxon>Chlorobiales</taxon>
        <taxon>Chlorobiaceae</taxon>
        <taxon>Prosthecochloris</taxon>
    </lineage>
</organism>
<dbReference type="KEGG" id="paa:Paes_2358"/>
<evidence type="ECO:0000256" key="1">
    <source>
        <dbReference type="SAM" id="MobiDB-lite"/>
    </source>
</evidence>
<feature type="region of interest" description="Disordered" evidence="1">
    <location>
        <begin position="67"/>
        <end position="118"/>
    </location>
</feature>
<gene>
    <name evidence="2" type="ordered locus">Paes_2358</name>
</gene>
<proteinExistence type="predicted"/>
<sequence>MDVRGGVEVKSSRPVRVQTRRETTCRRKPGVQWMSRTDREVPAVDRQLHQRQCGARLFLSCLSSSVPSRPVRVGEQRRPDVSCRNQSSRHGRRRPRRMRSIVRRRSESPVAKRTYDRARQSVTVSAVEGQIPRQPVRPSMDVRGGVEVKSSRPVRVQTRRETTCRRKPIAQ</sequence>
<dbReference type="EMBL" id="CP001109">
    <property type="protein sequence ID" value="ACF47349.1"/>
    <property type="molecule type" value="Genomic_DNA"/>
</dbReference>
<feature type="region of interest" description="Disordered" evidence="1">
    <location>
        <begin position="131"/>
        <end position="171"/>
    </location>
</feature>
<dbReference type="AlphaFoldDB" id="B4S9M2"/>
<feature type="compositionally biased region" description="Basic and acidic residues" evidence="1">
    <location>
        <begin position="72"/>
        <end position="81"/>
    </location>
</feature>
<dbReference type="HOGENOM" id="CLU_1561529_0_0_10"/>